<organism evidence="1 2">
    <name type="scientific">Lentzea albidocapillata subsp. violacea</name>
    <dbReference type="NCBI Taxonomy" id="128104"/>
    <lineage>
        <taxon>Bacteria</taxon>
        <taxon>Bacillati</taxon>
        <taxon>Actinomycetota</taxon>
        <taxon>Actinomycetes</taxon>
        <taxon>Pseudonocardiales</taxon>
        <taxon>Pseudonocardiaceae</taxon>
        <taxon>Lentzea</taxon>
    </lineage>
</organism>
<accession>A0A1G9GM56</accession>
<evidence type="ECO:0000313" key="1">
    <source>
        <dbReference type="EMBL" id="SDL01754.1"/>
    </source>
</evidence>
<dbReference type="RefSeq" id="WP_176929713.1">
    <property type="nucleotide sequence ID" value="NZ_FNET01000008.1"/>
</dbReference>
<reference evidence="2" key="1">
    <citation type="submission" date="2016-10" db="EMBL/GenBank/DDBJ databases">
        <authorList>
            <person name="Varghese N."/>
            <person name="Submissions S."/>
        </authorList>
    </citation>
    <scope>NUCLEOTIDE SEQUENCE [LARGE SCALE GENOMIC DNA]</scope>
    <source>
        <strain evidence="2">DSM 44796</strain>
    </source>
</reference>
<proteinExistence type="predicted"/>
<dbReference type="EMBL" id="FNET01000008">
    <property type="protein sequence ID" value="SDL01754.1"/>
    <property type="molecule type" value="Genomic_DNA"/>
</dbReference>
<name>A0A1G9GM56_9PSEU</name>
<dbReference type="Proteomes" id="UP000199682">
    <property type="component" value="Unassembled WGS sequence"/>
</dbReference>
<evidence type="ECO:0000313" key="2">
    <source>
        <dbReference type="Proteomes" id="UP000199682"/>
    </source>
</evidence>
<sequence>MQSAARQPEAWTVDHIETEDLSAAQREDAVSALATLINTWNELQHAA</sequence>
<protein>
    <submittedName>
        <fullName evidence="1">Uncharacterized protein</fullName>
    </submittedName>
</protein>
<gene>
    <name evidence="1" type="ORF">SAMN04488074_108257</name>
</gene>
<dbReference type="AlphaFoldDB" id="A0A1G9GM56"/>